<comment type="caution">
    <text evidence="3">The sequence shown here is derived from an EMBL/GenBank/DDBJ whole genome shotgun (WGS) entry which is preliminary data.</text>
</comment>
<organism evidence="3 4">
    <name type="scientific">Nitzschia inconspicua</name>
    <dbReference type="NCBI Taxonomy" id="303405"/>
    <lineage>
        <taxon>Eukaryota</taxon>
        <taxon>Sar</taxon>
        <taxon>Stramenopiles</taxon>
        <taxon>Ochrophyta</taxon>
        <taxon>Bacillariophyta</taxon>
        <taxon>Bacillariophyceae</taxon>
        <taxon>Bacillariophycidae</taxon>
        <taxon>Bacillariales</taxon>
        <taxon>Bacillariaceae</taxon>
        <taxon>Nitzschia</taxon>
    </lineage>
</organism>
<keyword evidence="2" id="KW-0812">Transmembrane</keyword>
<sequence>MLRSMGQLNGKGIESFSSISTQDLSFDTHETCLLSMVNRRVKFGIPVCFTSVAMGCCLLLLCNCKFSVKVQDVGQFGYVSYVDGNSNDNVCRPYSVESAYLYVDMDQQFRMAQVSAFMVIPMGFILIMTLLLAPFSRLMNGVWSRLLSVAGALVIGNLQLLSVVKFIRYFLRAYDGIHVRYESRFVVYGSVIFWLATAISVSICGVKQKVQYANREPTPVDEDNSPPWKVAEHDEDLNVTIEHDDEHDELEIVKSFSGGTRDTGDLEDGIAKSYESP</sequence>
<evidence type="ECO:0000256" key="1">
    <source>
        <dbReference type="SAM" id="MobiDB-lite"/>
    </source>
</evidence>
<keyword evidence="2" id="KW-0472">Membrane</keyword>
<accession>A0A9K3PH68</accession>
<reference evidence="3" key="1">
    <citation type="journal article" date="2021" name="Sci. Rep.">
        <title>Diploid genomic architecture of Nitzschia inconspicua, an elite biomass production diatom.</title>
        <authorList>
            <person name="Oliver A."/>
            <person name="Podell S."/>
            <person name="Pinowska A."/>
            <person name="Traller J.C."/>
            <person name="Smith S.R."/>
            <person name="McClure R."/>
            <person name="Beliaev A."/>
            <person name="Bohutskyi P."/>
            <person name="Hill E.A."/>
            <person name="Rabines A."/>
            <person name="Zheng H."/>
            <person name="Allen L.Z."/>
            <person name="Kuo A."/>
            <person name="Grigoriev I.V."/>
            <person name="Allen A.E."/>
            <person name="Hazlebeck D."/>
            <person name="Allen E.E."/>
        </authorList>
    </citation>
    <scope>NUCLEOTIDE SEQUENCE</scope>
    <source>
        <strain evidence="3">Hildebrandi</strain>
    </source>
</reference>
<dbReference type="EMBL" id="JAGRRH010000021">
    <property type="protein sequence ID" value="KAG7346661.1"/>
    <property type="molecule type" value="Genomic_DNA"/>
</dbReference>
<feature type="region of interest" description="Disordered" evidence="1">
    <location>
        <begin position="253"/>
        <end position="277"/>
    </location>
</feature>
<feature type="transmembrane region" description="Helical" evidence="2">
    <location>
        <begin position="43"/>
        <end position="62"/>
    </location>
</feature>
<evidence type="ECO:0000313" key="3">
    <source>
        <dbReference type="EMBL" id="KAG7346661.1"/>
    </source>
</evidence>
<proteinExistence type="predicted"/>
<dbReference type="Proteomes" id="UP000693970">
    <property type="component" value="Unassembled WGS sequence"/>
</dbReference>
<evidence type="ECO:0000313" key="4">
    <source>
        <dbReference type="Proteomes" id="UP000693970"/>
    </source>
</evidence>
<evidence type="ECO:0008006" key="5">
    <source>
        <dbReference type="Google" id="ProtNLM"/>
    </source>
</evidence>
<dbReference type="AlphaFoldDB" id="A0A9K3PH68"/>
<keyword evidence="2" id="KW-1133">Transmembrane helix</keyword>
<protein>
    <recommendedName>
        <fullName evidence="5">Transmembrane protein</fullName>
    </recommendedName>
</protein>
<name>A0A9K3PH68_9STRA</name>
<evidence type="ECO:0000256" key="2">
    <source>
        <dbReference type="SAM" id="Phobius"/>
    </source>
</evidence>
<feature type="transmembrane region" description="Helical" evidence="2">
    <location>
        <begin position="185"/>
        <end position="203"/>
    </location>
</feature>
<gene>
    <name evidence="3" type="ORF">IV203_005730</name>
</gene>
<feature type="transmembrane region" description="Helical" evidence="2">
    <location>
        <begin position="114"/>
        <end position="136"/>
    </location>
</feature>
<keyword evidence="4" id="KW-1185">Reference proteome</keyword>
<feature type="transmembrane region" description="Helical" evidence="2">
    <location>
        <begin position="142"/>
        <end position="164"/>
    </location>
</feature>
<reference evidence="3" key="2">
    <citation type="submission" date="2021-04" db="EMBL/GenBank/DDBJ databases">
        <authorList>
            <person name="Podell S."/>
        </authorList>
    </citation>
    <scope>NUCLEOTIDE SEQUENCE</scope>
    <source>
        <strain evidence="3">Hildebrandi</strain>
    </source>
</reference>